<evidence type="ECO:0000259" key="2">
    <source>
        <dbReference type="Pfam" id="PF15749"/>
    </source>
</evidence>
<feature type="compositionally biased region" description="Basic and acidic residues" evidence="1">
    <location>
        <begin position="139"/>
        <end position="149"/>
    </location>
</feature>
<feature type="domain" description="MRN complex-interacting protein N-terminal" evidence="2">
    <location>
        <begin position="7"/>
        <end position="112"/>
    </location>
</feature>
<dbReference type="PANTHER" id="PTHR15863:SF2">
    <property type="entry name" value="MRN COMPLEX-INTERACTING PROTEIN"/>
    <property type="match status" value="1"/>
</dbReference>
<dbReference type="InterPro" id="IPR049472">
    <property type="entry name" value="MRNIP_N"/>
</dbReference>
<dbReference type="AlphaFoldDB" id="A0A8D8FSB3"/>
<protein>
    <submittedName>
        <fullName evidence="3">UPF0544 protein C5orf45 homolog</fullName>
    </submittedName>
</protein>
<proteinExistence type="predicted"/>
<feature type="region of interest" description="Disordered" evidence="1">
    <location>
        <begin position="83"/>
        <end position="186"/>
    </location>
</feature>
<evidence type="ECO:0000256" key="1">
    <source>
        <dbReference type="SAM" id="MobiDB-lite"/>
    </source>
</evidence>
<name>A0A8D8FSB3_CULPI</name>
<dbReference type="GO" id="GO:0005634">
    <property type="term" value="C:nucleus"/>
    <property type="evidence" value="ECO:0007669"/>
    <property type="project" value="TreeGrafter"/>
</dbReference>
<reference evidence="3" key="1">
    <citation type="submission" date="2021-05" db="EMBL/GenBank/DDBJ databases">
        <authorList>
            <person name="Alioto T."/>
            <person name="Alioto T."/>
            <person name="Gomez Garrido J."/>
        </authorList>
    </citation>
    <scope>NUCLEOTIDE SEQUENCE</scope>
</reference>
<dbReference type="InterPro" id="IPR032739">
    <property type="entry name" value="MRNIP"/>
</dbReference>
<dbReference type="PANTHER" id="PTHR15863">
    <property type="entry name" value="MRN COMPLEX-INTERACTING PROTEIN"/>
    <property type="match status" value="1"/>
</dbReference>
<dbReference type="Pfam" id="PF15749">
    <property type="entry name" value="MRNIP"/>
    <property type="match status" value="1"/>
</dbReference>
<feature type="compositionally biased region" description="Basic and acidic residues" evidence="1">
    <location>
        <begin position="92"/>
        <end position="105"/>
    </location>
</feature>
<accession>A0A8D8FSB3</accession>
<dbReference type="GO" id="GO:0003682">
    <property type="term" value="F:chromatin binding"/>
    <property type="evidence" value="ECO:0007669"/>
    <property type="project" value="TreeGrafter"/>
</dbReference>
<sequence>MPQVLRVVCCFQCRQFQSDIVKKSNKWTCNRCNTKQTLRKEYGRGSGLECRLLAQQLSAKSCETEGLLDRTLVERLLLEDEDFEIPPDEEGSERFVEQTESRGETTSKWGSFLAKEEPEEDSGLLSENAVPQSGTFQRAHLESAREEPTKSWPGWQPKRNDHVEPPARTQSIPLMNFHQMGKQDKKEYKWESRKNLASSAMVSPKPLDEERIADEKPQTQRFFSFKPKVPTSLKRSPERAEEARVTESGSIRTSEEECNKKIKLDKDEDIQIPTSERYTGNAISHPISSVGSVSKWNKFVVKHEEDDGIM</sequence>
<evidence type="ECO:0000313" key="3">
    <source>
        <dbReference type="EMBL" id="CAG6483387.1"/>
    </source>
</evidence>
<organism evidence="3">
    <name type="scientific">Culex pipiens</name>
    <name type="common">House mosquito</name>
    <dbReference type="NCBI Taxonomy" id="7175"/>
    <lineage>
        <taxon>Eukaryota</taxon>
        <taxon>Metazoa</taxon>
        <taxon>Ecdysozoa</taxon>
        <taxon>Arthropoda</taxon>
        <taxon>Hexapoda</taxon>
        <taxon>Insecta</taxon>
        <taxon>Pterygota</taxon>
        <taxon>Neoptera</taxon>
        <taxon>Endopterygota</taxon>
        <taxon>Diptera</taxon>
        <taxon>Nematocera</taxon>
        <taxon>Culicoidea</taxon>
        <taxon>Culicidae</taxon>
        <taxon>Culicinae</taxon>
        <taxon>Culicini</taxon>
        <taxon>Culex</taxon>
        <taxon>Culex</taxon>
    </lineage>
</organism>
<dbReference type="EMBL" id="HBUE01096148">
    <property type="protein sequence ID" value="CAG6483387.1"/>
    <property type="molecule type" value="Transcribed_RNA"/>
</dbReference>
<dbReference type="GO" id="GO:0007095">
    <property type="term" value="P:mitotic G2 DNA damage checkpoint signaling"/>
    <property type="evidence" value="ECO:0007669"/>
    <property type="project" value="TreeGrafter"/>
</dbReference>
<feature type="compositionally biased region" description="Basic and acidic residues" evidence="1">
    <location>
        <begin position="235"/>
        <end position="245"/>
    </location>
</feature>
<feature type="region of interest" description="Disordered" evidence="1">
    <location>
        <begin position="227"/>
        <end position="257"/>
    </location>
</feature>